<dbReference type="GO" id="GO:0000724">
    <property type="term" value="P:double-strand break repair via homologous recombination"/>
    <property type="evidence" value="ECO:0000318"/>
    <property type="project" value="GO_Central"/>
</dbReference>
<proteinExistence type="inferred from homology"/>
<evidence type="ECO:0000256" key="5">
    <source>
        <dbReference type="ARBA" id="ARBA00022763"/>
    </source>
</evidence>
<evidence type="ECO:0000256" key="4">
    <source>
        <dbReference type="ARBA" id="ARBA00022759"/>
    </source>
</evidence>
<keyword evidence="4 12" id="KW-0255">Endonuclease</keyword>
<dbReference type="Gene3D" id="1.10.150.20">
    <property type="entry name" value="5' to 3' exonuclease, C-terminal subdomain"/>
    <property type="match status" value="1"/>
</dbReference>
<dbReference type="Proteomes" id="UP000001744">
    <property type="component" value="Unassembled WGS sequence"/>
</dbReference>
<evidence type="ECO:0000256" key="10">
    <source>
        <dbReference type="SAM" id="MobiDB-lite"/>
    </source>
</evidence>
<dbReference type="AlphaFoldDB" id="B6K0K0"/>
<dbReference type="PANTHER" id="PTHR10150:SF0">
    <property type="entry name" value="DNA REPAIR ENDONUCLEASE XPF"/>
    <property type="match status" value="1"/>
</dbReference>
<dbReference type="EMBL" id="KE651166">
    <property type="protein sequence ID" value="EEB07471.2"/>
    <property type="molecule type" value="Genomic_DNA"/>
</dbReference>
<dbReference type="InterPro" id="IPR006166">
    <property type="entry name" value="ERCC4_domain"/>
</dbReference>
<dbReference type="Gene3D" id="3.40.50.10130">
    <property type="match status" value="1"/>
</dbReference>
<organism evidence="12 14">
    <name type="scientific">Schizosaccharomyces japonicus (strain yFS275 / FY16936)</name>
    <name type="common">Fission yeast</name>
    <dbReference type="NCBI Taxonomy" id="402676"/>
    <lineage>
        <taxon>Eukaryota</taxon>
        <taxon>Fungi</taxon>
        <taxon>Dikarya</taxon>
        <taxon>Ascomycota</taxon>
        <taxon>Taphrinomycotina</taxon>
        <taxon>Schizosaccharomycetes</taxon>
        <taxon>Schizosaccharomycetales</taxon>
        <taxon>Schizosaccharomycetaceae</taxon>
        <taxon>Schizosaccharomyces</taxon>
    </lineage>
</organism>
<dbReference type="RefSeq" id="XP_002173764.2">
    <property type="nucleotide sequence ID" value="XM_002173728.2"/>
</dbReference>
<dbReference type="GO" id="GO:0007534">
    <property type="term" value="P:gene conversion at mating-type locus"/>
    <property type="evidence" value="ECO:0007669"/>
    <property type="project" value="EnsemblFungi"/>
</dbReference>
<dbReference type="eggNOG" id="KOG0442">
    <property type="taxonomic scope" value="Eukaryota"/>
</dbReference>
<dbReference type="Pfam" id="PF02732">
    <property type="entry name" value="ERCC4"/>
    <property type="match status" value="1"/>
</dbReference>
<evidence type="ECO:0000256" key="3">
    <source>
        <dbReference type="ARBA" id="ARBA00022722"/>
    </source>
</evidence>
<keyword evidence="8" id="KW-0234">DNA repair</keyword>
<name>B6K0K0_SCHJY</name>
<reference evidence="12 14" key="1">
    <citation type="journal article" date="2011" name="Science">
        <title>Comparative functional genomics of the fission yeasts.</title>
        <authorList>
            <person name="Rhind N."/>
            <person name="Chen Z."/>
            <person name="Yassour M."/>
            <person name="Thompson D.A."/>
            <person name="Haas B.J."/>
            <person name="Habib N."/>
            <person name="Wapinski I."/>
            <person name="Roy S."/>
            <person name="Lin M.F."/>
            <person name="Heiman D.I."/>
            <person name="Young S.K."/>
            <person name="Furuya K."/>
            <person name="Guo Y."/>
            <person name="Pidoux A."/>
            <person name="Chen H.M."/>
            <person name="Robbertse B."/>
            <person name="Goldberg J.M."/>
            <person name="Aoki K."/>
            <person name="Bayne E.H."/>
            <person name="Berlin A.M."/>
            <person name="Desjardins C.A."/>
            <person name="Dobbs E."/>
            <person name="Dukaj L."/>
            <person name="Fan L."/>
            <person name="FitzGerald M.G."/>
            <person name="French C."/>
            <person name="Gujja S."/>
            <person name="Hansen K."/>
            <person name="Keifenheim D."/>
            <person name="Levin J.Z."/>
            <person name="Mosher R.A."/>
            <person name="Mueller C.A."/>
            <person name="Pfiffner J."/>
            <person name="Priest M."/>
            <person name="Russ C."/>
            <person name="Smialowska A."/>
            <person name="Swoboda P."/>
            <person name="Sykes S.M."/>
            <person name="Vaughn M."/>
            <person name="Vengrova S."/>
            <person name="Yoder R."/>
            <person name="Zeng Q."/>
            <person name="Allshire R."/>
            <person name="Baulcombe D."/>
            <person name="Birren B.W."/>
            <person name="Brown W."/>
            <person name="Ekwall K."/>
            <person name="Kellis M."/>
            <person name="Leatherwood J."/>
            <person name="Levin H."/>
            <person name="Margalit H."/>
            <person name="Martienssen R."/>
            <person name="Nieduszynski C.A."/>
            <person name="Spatafora J.W."/>
            <person name="Friedman N."/>
            <person name="Dalgaard J.Z."/>
            <person name="Baumann P."/>
            <person name="Niki H."/>
            <person name="Regev A."/>
            <person name="Nusbaum C."/>
        </authorList>
    </citation>
    <scope>NUCLEOTIDE SEQUENCE [LARGE SCALE GENOMIC DNA]</scope>
    <source>
        <strain evidence="14">yFS275 / FY16936</strain>
    </source>
</reference>
<evidence type="ECO:0000313" key="14">
    <source>
        <dbReference type="Proteomes" id="UP000001744"/>
    </source>
</evidence>
<dbReference type="NCBIfam" id="TIGR00596">
    <property type="entry name" value="rad1"/>
    <property type="match status" value="1"/>
</dbReference>
<keyword evidence="6" id="KW-0378">Hydrolase</keyword>
<dbReference type="CDD" id="cd20078">
    <property type="entry name" value="XPF_nuclease_XPF_euk"/>
    <property type="match status" value="1"/>
</dbReference>
<dbReference type="OrthoDB" id="361020at2759"/>
<protein>
    <submittedName>
        <fullName evidence="12">DNA repair endonuclease XPF</fullName>
    </submittedName>
</protein>
<gene>
    <name evidence="13" type="primary">rad16</name>
    <name evidence="12" type="ORF">SJAG_02556</name>
</gene>
<evidence type="ECO:0000256" key="2">
    <source>
        <dbReference type="ARBA" id="ARBA00010015"/>
    </source>
</evidence>
<keyword evidence="7" id="KW-0238">DNA-binding</keyword>
<evidence type="ECO:0000256" key="6">
    <source>
        <dbReference type="ARBA" id="ARBA00022801"/>
    </source>
</evidence>
<dbReference type="SMART" id="SM00891">
    <property type="entry name" value="ERCC4"/>
    <property type="match status" value="1"/>
</dbReference>
<dbReference type="GeneID" id="7051184"/>
<dbReference type="InterPro" id="IPR011335">
    <property type="entry name" value="Restrct_endonuc-II-like"/>
</dbReference>
<dbReference type="GO" id="GO:1901255">
    <property type="term" value="P:nucleotide-excision repair involved in interstrand cross-link repair"/>
    <property type="evidence" value="ECO:0000318"/>
    <property type="project" value="GO_Central"/>
</dbReference>
<evidence type="ECO:0000256" key="1">
    <source>
        <dbReference type="ARBA" id="ARBA00004123"/>
    </source>
</evidence>
<evidence type="ECO:0000256" key="9">
    <source>
        <dbReference type="ARBA" id="ARBA00023242"/>
    </source>
</evidence>
<feature type="domain" description="ERCC4" evidence="11">
    <location>
        <begin position="637"/>
        <end position="717"/>
    </location>
</feature>
<dbReference type="SUPFAM" id="SSF52980">
    <property type="entry name" value="Restriction endonuclease-like"/>
    <property type="match status" value="1"/>
</dbReference>
<sequence>MEFEAKLPLSFQKEIFEEVRNEDGLCVVAPGLSSLRIVANILAYYSVPGSLLILLNANDTDIEILEKYLDELKKPLVSVNTDSMSVDGREKAYKGGGIFAVTSRILVLDMLTHLIPVEFITGLVVLHADRITATGSEAFVLRLFRQGNRDGFIKAFTDEPERLTMGINALSGCLRCLFLKHVSIFPRFHVHVAEALENSPAAVVEFNVEATESQKSMQTCIITCIESTIKELRRINSAHLDMEQWTVDSLLHRSFDIIIRRQLDPLWHRLSSKTKTLVSDLTTLRSLLTSLISYDCISFLKLLDTVILSAGGRNPMQNQSPWLLLEPANTLINLARQRVYSVSPTSPNVQVPVLEALPKWDILKTILDEIKQDASKTDVTPSTLIMCADDRTCFQIKDYLLSSSFDEDASLKLMQRKLRDYLDWLQRYKKIKNELQIKGIPKQRLESSNTFRKAVPPNKRRRVRGGSNATTRSTTPVEANDNIEPLFSLINSHVTTPETESSESSYFNDFSLNIKSYDGDYDDILLEELSPNYIIMYDADPAFIRRVEVYRATHPERQLKVYFTYYGGTVEEQRYLFAVRREKDSFSRLIRERANMTVLLTTAEESLTDPEHKFLQSVNTRIAGGGRVSSMSTEQPRVIVDLREFRSTLPSMLHGHGFSVVPCQLTVGDYILSPKLCVERKSVPDLIQSLNSGRLYSQCESMQDHYEIPILLIEFDQNKSFQLEPFAELSAEIGKNDLQSKLVLLTLCFPKLKIIWSSSAYATVLIFSDLKALHEEPDPETAVSYGLEPGQDATSTLNRAPVDLLLGLPYVSQKNYRNIVYSNVKNVTELCDTERRNLTELIGPECGNGLYNFMRKELKDV</sequence>
<accession>B6K0K0</accession>
<keyword evidence="5" id="KW-0227">DNA damage</keyword>
<keyword evidence="3" id="KW-0540">Nuclease</keyword>
<dbReference type="GO" id="GO:0003684">
    <property type="term" value="F:damaged DNA binding"/>
    <property type="evidence" value="ECO:0000318"/>
    <property type="project" value="GO_Central"/>
</dbReference>
<evidence type="ECO:0000256" key="8">
    <source>
        <dbReference type="ARBA" id="ARBA00023204"/>
    </source>
</evidence>
<dbReference type="GO" id="GO:1990599">
    <property type="term" value="F:3' overhang single-stranded DNA endodeoxyribonuclease activity"/>
    <property type="evidence" value="ECO:0007669"/>
    <property type="project" value="EnsemblFungi"/>
</dbReference>
<dbReference type="STRING" id="402676.B6K0K0"/>
<dbReference type="PANTHER" id="PTHR10150">
    <property type="entry name" value="DNA REPAIR ENDONUCLEASE XPF"/>
    <property type="match status" value="1"/>
</dbReference>
<dbReference type="VEuPathDB" id="FungiDB:SJAG_02556"/>
<dbReference type="GO" id="GO:0000014">
    <property type="term" value="F:single-stranded DNA endodeoxyribonuclease activity"/>
    <property type="evidence" value="ECO:0000318"/>
    <property type="project" value="GO_Central"/>
</dbReference>
<evidence type="ECO:0000256" key="7">
    <source>
        <dbReference type="ARBA" id="ARBA00023125"/>
    </source>
</evidence>
<comment type="subcellular location">
    <subcellularLocation>
        <location evidence="1">Nucleus</location>
    </subcellularLocation>
</comment>
<dbReference type="JaponicusDB" id="SJAG_02556">
    <property type="gene designation" value="rad16"/>
</dbReference>
<dbReference type="GO" id="GO:0000736">
    <property type="term" value="P:double-strand break repair via single-strand annealing, removal of nonhomologous ends"/>
    <property type="evidence" value="ECO:0000318"/>
    <property type="project" value="GO_Central"/>
</dbReference>
<comment type="similarity">
    <text evidence="2">Belongs to the XPF family.</text>
</comment>
<dbReference type="HOGENOM" id="CLU_002265_2_0_1"/>
<dbReference type="SUPFAM" id="SSF47781">
    <property type="entry name" value="RuvA domain 2-like"/>
    <property type="match status" value="1"/>
</dbReference>
<keyword evidence="14" id="KW-1185">Reference proteome</keyword>
<dbReference type="InterPro" id="IPR006167">
    <property type="entry name" value="XPF"/>
</dbReference>
<evidence type="ECO:0000313" key="12">
    <source>
        <dbReference type="EMBL" id="EEB07471.2"/>
    </source>
</evidence>
<evidence type="ECO:0000259" key="11">
    <source>
        <dbReference type="SMART" id="SM00891"/>
    </source>
</evidence>
<dbReference type="InterPro" id="IPR010994">
    <property type="entry name" value="RuvA_2-like"/>
</dbReference>
<feature type="region of interest" description="Disordered" evidence="10">
    <location>
        <begin position="456"/>
        <end position="476"/>
    </location>
</feature>
<feature type="compositionally biased region" description="Polar residues" evidence="10">
    <location>
        <begin position="467"/>
        <end position="476"/>
    </location>
</feature>
<evidence type="ECO:0000313" key="13">
    <source>
        <dbReference type="JaponicusDB" id="SJAG_02556"/>
    </source>
</evidence>
<dbReference type="GO" id="GO:0000110">
    <property type="term" value="C:nucleotide-excision repair factor 1 complex"/>
    <property type="evidence" value="ECO:0000318"/>
    <property type="project" value="GO_Central"/>
</dbReference>
<dbReference type="GO" id="GO:0000712">
    <property type="term" value="P:resolution of meiotic recombination intermediates"/>
    <property type="evidence" value="ECO:0000318"/>
    <property type="project" value="GO_Central"/>
</dbReference>
<dbReference type="FunFam" id="3.40.50.10130:FF:000002">
    <property type="entry name" value="DNA repair endonuclease XPF"/>
    <property type="match status" value="1"/>
</dbReference>
<dbReference type="GO" id="GO:0003697">
    <property type="term" value="F:single-stranded DNA binding"/>
    <property type="evidence" value="ECO:0000318"/>
    <property type="project" value="GO_Central"/>
</dbReference>
<dbReference type="InterPro" id="IPR047520">
    <property type="entry name" value="XPF_nuclease"/>
</dbReference>
<keyword evidence="9" id="KW-0539">Nucleus</keyword>
<dbReference type="OMA" id="THILDIM"/>